<evidence type="ECO:0000313" key="2">
    <source>
        <dbReference type="EMBL" id="KAL2633643.1"/>
    </source>
</evidence>
<name>A0ABD1YSK0_9MARC</name>
<gene>
    <name evidence="2" type="ORF">R1flu_005122</name>
</gene>
<reference evidence="2 3" key="1">
    <citation type="submission" date="2024-09" db="EMBL/GenBank/DDBJ databases">
        <title>Chromosome-scale assembly of Riccia fluitans.</title>
        <authorList>
            <person name="Paukszto L."/>
            <person name="Sawicki J."/>
            <person name="Karawczyk K."/>
            <person name="Piernik-Szablinska J."/>
            <person name="Szczecinska M."/>
            <person name="Mazdziarz M."/>
        </authorList>
    </citation>
    <scope>NUCLEOTIDE SEQUENCE [LARGE SCALE GENOMIC DNA]</scope>
    <source>
        <strain evidence="2">Rf_01</strain>
        <tissue evidence="2">Aerial parts of the thallus</tissue>
    </source>
</reference>
<comment type="similarity">
    <text evidence="1">Belongs to the ycf20 family.</text>
</comment>
<dbReference type="PANTHER" id="PTHR33787">
    <property type="match status" value="1"/>
</dbReference>
<dbReference type="AlphaFoldDB" id="A0ABD1YSK0"/>
<dbReference type="PANTHER" id="PTHR33787:SF5">
    <property type="entry name" value="YCF20-LIKE PROTEIN"/>
    <property type="match status" value="1"/>
</dbReference>
<accession>A0ABD1YSK0</accession>
<protein>
    <submittedName>
        <fullName evidence="2">Uncharacterized protein</fullName>
    </submittedName>
</protein>
<dbReference type="InterPro" id="IPR007572">
    <property type="entry name" value="Uncharacterised_Ycf20"/>
</dbReference>
<evidence type="ECO:0000313" key="3">
    <source>
        <dbReference type="Proteomes" id="UP001605036"/>
    </source>
</evidence>
<keyword evidence="3" id="KW-1185">Reference proteome</keyword>
<organism evidence="2 3">
    <name type="scientific">Riccia fluitans</name>
    <dbReference type="NCBI Taxonomy" id="41844"/>
    <lineage>
        <taxon>Eukaryota</taxon>
        <taxon>Viridiplantae</taxon>
        <taxon>Streptophyta</taxon>
        <taxon>Embryophyta</taxon>
        <taxon>Marchantiophyta</taxon>
        <taxon>Marchantiopsida</taxon>
        <taxon>Marchantiidae</taxon>
        <taxon>Marchantiales</taxon>
        <taxon>Ricciaceae</taxon>
        <taxon>Riccia</taxon>
    </lineage>
</organism>
<proteinExistence type="inferred from homology"/>
<comment type="caution">
    <text evidence="2">The sequence shown here is derived from an EMBL/GenBank/DDBJ whole genome shotgun (WGS) entry which is preliminary data.</text>
</comment>
<dbReference type="Proteomes" id="UP001605036">
    <property type="component" value="Unassembled WGS sequence"/>
</dbReference>
<sequence length="235" mass="25594">MKSTAAAAGGNDRYLILLTVESSNAKGHIIFKELFTDMEQLGGASGVEASNLSSVGFKTGRFNVTLNLGIIGTSLGWLFWGPSLRQWEVAGLGQESASWRSGRQMKQLQRYRSVSSIRINKRAGKSKLTVEALQGAGRPPRRLVDAIRAIPRLSRAYFKSPFRRALYGGISLLGGFYVAQTISLSFGALGVNDVIAAAICVLFAEPKRAATPYSSFIAVINIGWKLNWELCEDRC</sequence>
<evidence type="ECO:0000256" key="1">
    <source>
        <dbReference type="ARBA" id="ARBA00009846"/>
    </source>
</evidence>
<dbReference type="EMBL" id="JBHFFA010000003">
    <property type="protein sequence ID" value="KAL2633643.1"/>
    <property type="molecule type" value="Genomic_DNA"/>
</dbReference>